<evidence type="ECO:0000256" key="2">
    <source>
        <dbReference type="ARBA" id="ARBA00022980"/>
    </source>
</evidence>
<dbReference type="GO" id="GO:0015935">
    <property type="term" value="C:small ribosomal subunit"/>
    <property type="evidence" value="ECO:0007669"/>
    <property type="project" value="TreeGrafter"/>
</dbReference>
<dbReference type="PIRSF" id="PIRSF002134">
    <property type="entry name" value="Ribosomal_S13"/>
    <property type="match status" value="1"/>
</dbReference>
<dbReference type="SUPFAM" id="SSF46946">
    <property type="entry name" value="S13-like H2TH domain"/>
    <property type="match status" value="1"/>
</dbReference>
<sequence>MVRLLGNNLSNKKKIYIALTCIYGIGIPKSLDILSRLNIEPNIKVADLTEENVSALRDILETDEFKLEGDLKRLISLNIKRLIDINSVRGRRHLKGLPVRGQRSRTNNRTSRRHSMFIRNK</sequence>
<dbReference type="InterPro" id="IPR010979">
    <property type="entry name" value="Ribosomal_uS13-like_H2TH"/>
</dbReference>
<geneLocation type="plastid" evidence="6"/>
<dbReference type="InterPro" id="IPR027437">
    <property type="entry name" value="Rbsml_uS13_C"/>
</dbReference>
<keyword evidence="6" id="KW-0934">Plastid</keyword>
<dbReference type="InterPro" id="IPR001892">
    <property type="entry name" value="Ribosomal_uS13"/>
</dbReference>
<gene>
    <name evidence="6" type="primary">rps13</name>
</gene>
<dbReference type="GO" id="GO:0003735">
    <property type="term" value="F:structural constituent of ribosome"/>
    <property type="evidence" value="ECO:0007669"/>
    <property type="project" value="InterPro"/>
</dbReference>
<protein>
    <submittedName>
        <fullName evidence="6">30S ribosomal protein S13</fullName>
    </submittedName>
</protein>
<keyword evidence="3 4" id="KW-0687">Ribonucleoprotein</keyword>
<evidence type="ECO:0000256" key="5">
    <source>
        <dbReference type="SAM" id="MobiDB-lite"/>
    </source>
</evidence>
<dbReference type="AlphaFoldDB" id="A0A0D3MK12"/>
<dbReference type="Gene3D" id="1.10.8.50">
    <property type="match status" value="1"/>
</dbReference>
<dbReference type="GO" id="GO:0005739">
    <property type="term" value="C:mitochondrion"/>
    <property type="evidence" value="ECO:0007669"/>
    <property type="project" value="TreeGrafter"/>
</dbReference>
<dbReference type="Gene3D" id="4.10.910.10">
    <property type="entry name" value="30s ribosomal protein s13, domain 2"/>
    <property type="match status" value="1"/>
</dbReference>
<dbReference type="EMBL" id="KJ877675">
    <property type="protein sequence ID" value="AIM52709.1"/>
    <property type="molecule type" value="Genomic_DNA"/>
</dbReference>
<dbReference type="GO" id="GO:0003723">
    <property type="term" value="F:RNA binding"/>
    <property type="evidence" value="ECO:0007669"/>
    <property type="project" value="InterPro"/>
</dbReference>
<dbReference type="GO" id="GO:0006412">
    <property type="term" value="P:translation"/>
    <property type="evidence" value="ECO:0007669"/>
    <property type="project" value="InterPro"/>
</dbReference>
<keyword evidence="2 4" id="KW-0689">Ribosomal protein</keyword>
<evidence type="ECO:0000256" key="3">
    <source>
        <dbReference type="ARBA" id="ARBA00023274"/>
    </source>
</evidence>
<feature type="region of interest" description="Disordered" evidence="5">
    <location>
        <begin position="101"/>
        <end position="121"/>
    </location>
</feature>
<dbReference type="FunFam" id="1.10.8.50:FF:000001">
    <property type="entry name" value="30S ribosomal protein S13"/>
    <property type="match status" value="1"/>
</dbReference>
<evidence type="ECO:0000256" key="4">
    <source>
        <dbReference type="RuleBase" id="RU003830"/>
    </source>
</evidence>
<comment type="similarity">
    <text evidence="1 4">Belongs to the universal ribosomal protein uS13 family.</text>
</comment>
<feature type="compositionally biased region" description="Basic residues" evidence="5">
    <location>
        <begin position="110"/>
        <end position="121"/>
    </location>
</feature>
<reference evidence="6" key="1">
    <citation type="journal article" date="2015" name="Sci. Rep.">
        <title>Updating algal evolutionary relationships through plastid genome sequencing: did alveolate plastids emerge through endosymbiosis of an ochrophyte?</title>
        <authorList>
            <person name="Sevcikova T."/>
            <person name="Horak A."/>
            <person name="Klimes V."/>
            <person name="Zbrankova V."/>
            <person name="Demir-Hilton E."/>
            <person name="Sudek S."/>
            <person name="Jenkins J."/>
            <person name="Schmutz J."/>
            <person name="Pribyl P."/>
            <person name="Fousek J."/>
            <person name="Vlcek C."/>
            <person name="Lang B.F."/>
            <person name="Obornik M."/>
            <person name="Worden A.Z."/>
            <person name="Elias M."/>
        </authorList>
    </citation>
    <scope>NUCLEOTIDE SEQUENCE</scope>
</reference>
<dbReference type="PANTHER" id="PTHR10871">
    <property type="entry name" value="30S RIBOSOMAL PROTEIN S13/40S RIBOSOMAL PROTEIN S18"/>
    <property type="match status" value="1"/>
</dbReference>
<dbReference type="PROSITE" id="PS50159">
    <property type="entry name" value="RIBOSOMAL_S13_2"/>
    <property type="match status" value="1"/>
</dbReference>
<dbReference type="PROSITE" id="PS00646">
    <property type="entry name" value="RIBOSOMAL_S13_1"/>
    <property type="match status" value="1"/>
</dbReference>
<organism evidence="6">
    <name type="scientific">Ochromonas sp. CCMP1393</name>
    <dbReference type="NCBI Taxonomy" id="420556"/>
    <lineage>
        <taxon>Eukaryota</taxon>
        <taxon>Sar</taxon>
        <taxon>Stramenopiles</taxon>
        <taxon>Ochrophyta</taxon>
        <taxon>Chrysophyceae</taxon>
        <taxon>Chromulinales</taxon>
        <taxon>Chromulinaceae</taxon>
        <taxon>Ochromonas</taxon>
    </lineage>
</organism>
<name>A0A0D3MK12_9STRA</name>
<dbReference type="InterPro" id="IPR018269">
    <property type="entry name" value="Ribosomal_uS13_CS"/>
</dbReference>
<dbReference type="PANTHER" id="PTHR10871:SF1">
    <property type="entry name" value="SMALL RIBOSOMAL SUBUNIT PROTEIN US13M"/>
    <property type="match status" value="1"/>
</dbReference>
<evidence type="ECO:0000256" key="1">
    <source>
        <dbReference type="ARBA" id="ARBA00008080"/>
    </source>
</evidence>
<dbReference type="Pfam" id="PF00416">
    <property type="entry name" value="Ribosomal_S13"/>
    <property type="match status" value="1"/>
</dbReference>
<dbReference type="HAMAP" id="MF_01315">
    <property type="entry name" value="Ribosomal_uS13"/>
    <property type="match status" value="1"/>
</dbReference>
<evidence type="ECO:0000313" key="6">
    <source>
        <dbReference type="EMBL" id="AIM52709.1"/>
    </source>
</evidence>
<accession>A0A0D3MK12</accession>
<proteinExistence type="inferred from homology"/>